<keyword evidence="6 10" id="KW-0812">Transmembrane</keyword>
<comment type="caution">
    <text evidence="12">The sequence shown here is derived from an EMBL/GenBank/DDBJ whole genome shotgun (WGS) entry which is preliminary data.</text>
</comment>
<feature type="transmembrane region" description="Helical" evidence="10">
    <location>
        <begin position="341"/>
        <end position="364"/>
    </location>
</feature>
<accession>A0A4R8ZTT2</accession>
<comment type="subcellular location">
    <subcellularLocation>
        <location evidence="1">Cell membrane</location>
        <topology evidence="1">Multi-pass membrane protein</topology>
    </subcellularLocation>
</comment>
<dbReference type="InterPro" id="IPR003663">
    <property type="entry name" value="Sugar/inositol_transpt"/>
</dbReference>
<evidence type="ECO:0000256" key="4">
    <source>
        <dbReference type="ARBA" id="ARBA00022475"/>
    </source>
</evidence>
<dbReference type="InterPro" id="IPR005829">
    <property type="entry name" value="Sugar_transporter_CS"/>
</dbReference>
<keyword evidence="4" id="KW-1003">Cell membrane</keyword>
<dbReference type="Pfam" id="PF00083">
    <property type="entry name" value="Sugar_tr"/>
    <property type="match status" value="1"/>
</dbReference>
<dbReference type="PANTHER" id="PTHR48020">
    <property type="entry name" value="PROTON MYO-INOSITOL COTRANSPORTER"/>
    <property type="match status" value="1"/>
</dbReference>
<name>A0A4R8ZTT2_9MICO</name>
<dbReference type="InterPro" id="IPR036259">
    <property type="entry name" value="MFS_trans_sf"/>
</dbReference>
<dbReference type="GO" id="GO:0022857">
    <property type="term" value="F:transmembrane transporter activity"/>
    <property type="evidence" value="ECO:0007669"/>
    <property type="project" value="InterPro"/>
</dbReference>
<dbReference type="Gene3D" id="1.20.1250.20">
    <property type="entry name" value="MFS general substrate transporter like domains"/>
    <property type="match status" value="1"/>
</dbReference>
<evidence type="ECO:0000256" key="3">
    <source>
        <dbReference type="ARBA" id="ARBA00022448"/>
    </source>
</evidence>
<comment type="similarity">
    <text evidence="2 9">Belongs to the major facilitator superfamily. Sugar transporter (TC 2.A.1.1) family.</text>
</comment>
<feature type="transmembrane region" description="Helical" evidence="10">
    <location>
        <begin position="276"/>
        <end position="300"/>
    </location>
</feature>
<dbReference type="AlphaFoldDB" id="A0A4R8ZTT2"/>
<proteinExistence type="inferred from homology"/>
<dbReference type="PROSITE" id="PS00216">
    <property type="entry name" value="SUGAR_TRANSPORT_1"/>
    <property type="match status" value="1"/>
</dbReference>
<feature type="transmembrane region" description="Helical" evidence="10">
    <location>
        <begin position="191"/>
        <end position="211"/>
    </location>
</feature>
<evidence type="ECO:0000256" key="10">
    <source>
        <dbReference type="SAM" id="Phobius"/>
    </source>
</evidence>
<evidence type="ECO:0000313" key="13">
    <source>
        <dbReference type="Proteomes" id="UP000297447"/>
    </source>
</evidence>
<evidence type="ECO:0000256" key="8">
    <source>
        <dbReference type="ARBA" id="ARBA00023136"/>
    </source>
</evidence>
<gene>
    <name evidence="12" type="ORF">E3T55_19280</name>
</gene>
<feature type="transmembrane region" description="Helical" evidence="10">
    <location>
        <begin position="102"/>
        <end position="120"/>
    </location>
</feature>
<dbReference type="EMBL" id="SOHE01000088">
    <property type="protein sequence ID" value="TFD45167.1"/>
    <property type="molecule type" value="Genomic_DNA"/>
</dbReference>
<dbReference type="RefSeq" id="WP_134521156.1">
    <property type="nucleotide sequence ID" value="NZ_SOHE01000088.1"/>
</dbReference>
<keyword evidence="7 10" id="KW-1133">Transmembrane helix</keyword>
<protein>
    <submittedName>
        <fullName evidence="12">Sugar porter family MFS transporter</fullName>
    </submittedName>
</protein>
<dbReference type="NCBIfam" id="TIGR00879">
    <property type="entry name" value="SP"/>
    <property type="match status" value="1"/>
</dbReference>
<evidence type="ECO:0000256" key="6">
    <source>
        <dbReference type="ARBA" id="ARBA00022692"/>
    </source>
</evidence>
<feature type="transmembrane region" description="Helical" evidence="10">
    <location>
        <begin position="312"/>
        <end position="334"/>
    </location>
</feature>
<organism evidence="12 13">
    <name type="scientific">Cryobacterium frigoriphilum</name>
    <dbReference type="NCBI Taxonomy" id="1259150"/>
    <lineage>
        <taxon>Bacteria</taxon>
        <taxon>Bacillati</taxon>
        <taxon>Actinomycetota</taxon>
        <taxon>Actinomycetes</taxon>
        <taxon>Micrococcales</taxon>
        <taxon>Microbacteriaceae</taxon>
        <taxon>Cryobacterium</taxon>
    </lineage>
</organism>
<feature type="transmembrane region" description="Helical" evidence="10">
    <location>
        <begin position="435"/>
        <end position="456"/>
    </location>
</feature>
<dbReference type="Proteomes" id="UP000297447">
    <property type="component" value="Unassembled WGS sequence"/>
</dbReference>
<feature type="transmembrane region" description="Helical" evidence="10">
    <location>
        <begin position="410"/>
        <end position="429"/>
    </location>
</feature>
<dbReference type="InterPro" id="IPR005828">
    <property type="entry name" value="MFS_sugar_transport-like"/>
</dbReference>
<dbReference type="SUPFAM" id="SSF103473">
    <property type="entry name" value="MFS general substrate transporter"/>
    <property type="match status" value="1"/>
</dbReference>
<keyword evidence="8 10" id="KW-0472">Membrane</keyword>
<dbReference type="PROSITE" id="PS50850">
    <property type="entry name" value="MFS"/>
    <property type="match status" value="1"/>
</dbReference>
<dbReference type="PROSITE" id="PS00217">
    <property type="entry name" value="SUGAR_TRANSPORT_2"/>
    <property type="match status" value="1"/>
</dbReference>
<dbReference type="InterPro" id="IPR020846">
    <property type="entry name" value="MFS_dom"/>
</dbReference>
<reference evidence="12 13" key="1">
    <citation type="submission" date="2019-03" db="EMBL/GenBank/DDBJ databases">
        <title>Genomics of glacier-inhabiting Cryobacterium strains.</title>
        <authorList>
            <person name="Liu Q."/>
            <person name="Xin Y.-H."/>
        </authorList>
    </citation>
    <scope>NUCLEOTIDE SEQUENCE [LARGE SCALE GENOMIC DNA]</scope>
    <source>
        <strain evidence="12 13">Hh14</strain>
    </source>
</reference>
<evidence type="ECO:0000256" key="9">
    <source>
        <dbReference type="RuleBase" id="RU003346"/>
    </source>
</evidence>
<evidence type="ECO:0000313" key="12">
    <source>
        <dbReference type="EMBL" id="TFD45167.1"/>
    </source>
</evidence>
<evidence type="ECO:0000259" key="11">
    <source>
        <dbReference type="PROSITE" id="PS50850"/>
    </source>
</evidence>
<sequence>MSNGSPITSTVNITLPPLGNGAYNKRIGLVAVVATFGGLLFGYDTGVLNGALSLMIAPGALAPDGLNAVQEGLITFTLLIGAAVGAFLGGRLSDSMGRRKNIILLAVLFFVGAGGCVIAPDYATLLAFRFLLGLAVGGASVTVPVYLAEVAPFEKRGGLVSRNELMIVTGQFLAFLINAIIANVFGEDENAWRYMLAVAVVPAVFLFFGMLRMPESPRWLIAQGRDHEALAVLRTIRSVERAEAEMDEVRALATIGQQEKAGTYAEIFRTPWIRHLLFVGIGLAAYQQLTGINSMMYYGTQVLEEAGFGETAITFNVFNGVMAVGAMSLALTFINKINRRTLLIVGFVGTTVGHLFVGSVGLWLPEDNPARPWLLLTGILLFIGIVQATIGPVVWLMIAEIFPLKMRGRMIGLTVLVLWLTNALISLAFPSLIAAMGFGTFLLFAAVCALGVLFMITAAPETRGRTLEDLEEQFRRKYSRV</sequence>
<dbReference type="OrthoDB" id="4008739at2"/>
<keyword evidence="5" id="KW-0762">Sugar transport</keyword>
<dbReference type="FunFam" id="1.20.1250.20:FF:000218">
    <property type="entry name" value="facilitated trehalose transporter Tret1"/>
    <property type="match status" value="1"/>
</dbReference>
<dbReference type="InterPro" id="IPR050814">
    <property type="entry name" value="Myo-inositol_Transporter"/>
</dbReference>
<dbReference type="PRINTS" id="PR00171">
    <property type="entry name" value="SUGRTRNSPORT"/>
</dbReference>
<feature type="transmembrane region" description="Helical" evidence="10">
    <location>
        <begin position="165"/>
        <end position="185"/>
    </location>
</feature>
<dbReference type="GO" id="GO:0005886">
    <property type="term" value="C:plasma membrane"/>
    <property type="evidence" value="ECO:0007669"/>
    <property type="project" value="UniProtKB-SubCell"/>
</dbReference>
<feature type="transmembrane region" description="Helical" evidence="10">
    <location>
        <begin position="126"/>
        <end position="153"/>
    </location>
</feature>
<feature type="domain" description="Major facilitator superfamily (MFS) profile" evidence="11">
    <location>
        <begin position="30"/>
        <end position="463"/>
    </location>
</feature>
<dbReference type="PANTHER" id="PTHR48020:SF12">
    <property type="entry name" value="PROTON MYO-INOSITOL COTRANSPORTER"/>
    <property type="match status" value="1"/>
</dbReference>
<evidence type="ECO:0000256" key="7">
    <source>
        <dbReference type="ARBA" id="ARBA00022989"/>
    </source>
</evidence>
<evidence type="ECO:0000256" key="1">
    <source>
        <dbReference type="ARBA" id="ARBA00004651"/>
    </source>
</evidence>
<evidence type="ECO:0000256" key="5">
    <source>
        <dbReference type="ARBA" id="ARBA00022597"/>
    </source>
</evidence>
<feature type="transmembrane region" description="Helical" evidence="10">
    <location>
        <begin position="27"/>
        <end position="52"/>
    </location>
</feature>
<feature type="transmembrane region" description="Helical" evidence="10">
    <location>
        <begin position="376"/>
        <end position="398"/>
    </location>
</feature>
<feature type="transmembrane region" description="Helical" evidence="10">
    <location>
        <begin position="72"/>
        <end position="90"/>
    </location>
</feature>
<keyword evidence="13" id="KW-1185">Reference proteome</keyword>
<evidence type="ECO:0000256" key="2">
    <source>
        <dbReference type="ARBA" id="ARBA00010992"/>
    </source>
</evidence>
<keyword evidence="3 9" id="KW-0813">Transport</keyword>